<dbReference type="InterPro" id="IPR006439">
    <property type="entry name" value="HAD-SF_hydro_IA"/>
</dbReference>
<dbReference type="CDD" id="cd02603">
    <property type="entry name" value="HAD_sEH-N_like"/>
    <property type="match status" value="1"/>
</dbReference>
<dbReference type="EMBL" id="JAZDQV010000009">
    <property type="protein sequence ID" value="MEE1877977.1"/>
    <property type="molecule type" value="Genomic_DNA"/>
</dbReference>
<dbReference type="RefSeq" id="WP_354145083.1">
    <property type="nucleotide sequence ID" value="NZ_JAZDQV010000009.1"/>
</dbReference>
<gene>
    <name evidence="1" type="ORF">VRS74_09810</name>
</gene>
<accession>A0ABU7GFV9</accession>
<reference evidence="1 2" key="1">
    <citation type="submission" date="2024-01" db="EMBL/GenBank/DDBJ databases">
        <title>The genome sequence of Erythrobacteraceae sp. strain 1XM1-14.</title>
        <authorList>
            <person name="Liu Y."/>
        </authorList>
    </citation>
    <scope>NUCLEOTIDE SEQUENCE [LARGE SCALE GENOMIC DNA]</scope>
    <source>
        <strain evidence="1 2">1XM1-14</strain>
    </source>
</reference>
<dbReference type="PANTHER" id="PTHR43611">
    <property type="entry name" value="ALPHA-D-GLUCOSE 1-PHOSPHATE PHOSPHATASE"/>
    <property type="match status" value="1"/>
</dbReference>
<evidence type="ECO:0000313" key="2">
    <source>
        <dbReference type="Proteomes" id="UP001343492"/>
    </source>
</evidence>
<sequence length="203" mass="23193">MSEPVQAVVFDVGRVIIQWDLRHLFAQLIDDRDELDWFCANVVTEEWHFEHDAGRPLDEMVPERKAMFPDHAHLIDAYRHRFLDTIPGPVPGTAQLIEALVARGMPLYAITNFGDEFWEEFFPSEPVLGHFRDIVVSGREKLAKPDPAIFRLAERRFGHAASAMLFVDDNPANIAAAAALGWQTHHFSNAELLRRDLLERSLL</sequence>
<protein>
    <submittedName>
        <fullName evidence="1">HAD family phosphatase</fullName>
    </submittedName>
</protein>
<dbReference type="Proteomes" id="UP001343492">
    <property type="component" value="Unassembled WGS sequence"/>
</dbReference>
<comment type="caution">
    <text evidence="1">The sequence shown here is derived from an EMBL/GenBank/DDBJ whole genome shotgun (WGS) entry which is preliminary data.</text>
</comment>
<dbReference type="Pfam" id="PF00702">
    <property type="entry name" value="Hydrolase"/>
    <property type="match status" value="1"/>
</dbReference>
<dbReference type="InterPro" id="IPR023214">
    <property type="entry name" value="HAD_sf"/>
</dbReference>
<proteinExistence type="predicted"/>
<dbReference type="PANTHER" id="PTHR43611:SF3">
    <property type="entry name" value="FLAVIN MONONUCLEOTIDE HYDROLASE 1, CHLOROPLATIC"/>
    <property type="match status" value="1"/>
</dbReference>
<dbReference type="PRINTS" id="PR00413">
    <property type="entry name" value="HADHALOGNASE"/>
</dbReference>
<dbReference type="Gene3D" id="3.40.50.1000">
    <property type="entry name" value="HAD superfamily/HAD-like"/>
    <property type="match status" value="1"/>
</dbReference>
<evidence type="ECO:0000313" key="1">
    <source>
        <dbReference type="EMBL" id="MEE1877977.1"/>
    </source>
</evidence>
<organism evidence="1 2">
    <name type="scientific">Altererythrobacter litoralis</name>
    <dbReference type="NCBI Taxonomy" id="3113904"/>
    <lineage>
        <taxon>Bacteria</taxon>
        <taxon>Pseudomonadati</taxon>
        <taxon>Pseudomonadota</taxon>
        <taxon>Alphaproteobacteria</taxon>
        <taxon>Sphingomonadales</taxon>
        <taxon>Erythrobacteraceae</taxon>
        <taxon>Altererythrobacter</taxon>
    </lineage>
</organism>
<dbReference type="SFLD" id="SFLDG01129">
    <property type="entry name" value="C1.5:_HAD__Beta-PGM__Phosphata"/>
    <property type="match status" value="1"/>
</dbReference>
<dbReference type="SUPFAM" id="SSF56784">
    <property type="entry name" value="HAD-like"/>
    <property type="match status" value="1"/>
</dbReference>
<name>A0ABU7GFV9_9SPHN</name>
<dbReference type="NCBIfam" id="TIGR01509">
    <property type="entry name" value="HAD-SF-IA-v3"/>
    <property type="match status" value="1"/>
</dbReference>
<dbReference type="InterPro" id="IPR036412">
    <property type="entry name" value="HAD-like_sf"/>
</dbReference>
<keyword evidence="2" id="KW-1185">Reference proteome</keyword>
<dbReference type="SFLD" id="SFLDS00003">
    <property type="entry name" value="Haloacid_Dehalogenase"/>
    <property type="match status" value="1"/>
</dbReference>